<dbReference type="SMART" id="SM00054">
    <property type="entry name" value="EFh"/>
    <property type="match status" value="2"/>
</dbReference>
<feature type="region of interest" description="Disordered" evidence="15">
    <location>
        <begin position="1"/>
        <end position="25"/>
    </location>
</feature>
<dbReference type="GO" id="GO:0005774">
    <property type="term" value="C:vacuolar membrane"/>
    <property type="evidence" value="ECO:0007669"/>
    <property type="project" value="TreeGrafter"/>
</dbReference>
<protein>
    <recommendedName>
        <fullName evidence="17">EF-hand domain-containing protein</fullName>
    </recommendedName>
</protein>
<dbReference type="InterPro" id="IPR002048">
    <property type="entry name" value="EF_hand_dom"/>
</dbReference>
<evidence type="ECO:0000256" key="12">
    <source>
        <dbReference type="ARBA" id="ARBA00023065"/>
    </source>
</evidence>
<evidence type="ECO:0000256" key="8">
    <source>
        <dbReference type="ARBA" id="ARBA00022737"/>
    </source>
</evidence>
<feature type="compositionally biased region" description="Basic and acidic residues" evidence="15">
    <location>
        <begin position="692"/>
        <end position="705"/>
    </location>
</feature>
<dbReference type="PANTHER" id="PTHR46988:SF2">
    <property type="entry name" value="TWO PORE CALCIUM CHANNEL PROTEIN 1"/>
    <property type="match status" value="1"/>
</dbReference>
<sequence length="734" mass="85365">MRTEEEYSAEVNKKSSGGGGSRFNRRSEAIASGSTYQKAAAFVDLAEDGVGLPEEILEGSSFEKAAPLYFMFTDFNLVIGRFNSLALVILNFLERPLWYSKHLAESCISRDYYYLGELPYLTRTESLIYEGVTLLILMIHILFPLSYEGFHLYWKSLLNRVKVILLLILVADIVVYILFPINFYYLPFRIAPYLRVVFFILNNRELRDGFLLLAGMLGTYLNVVALSSLFLLFSSWLAYAFFKDTQQGETTFTSYGATLYQMFLLFTASNHPDVWIPAYKDSRWYCLFFILYVLLSIYVVTNLVLAGVYDSFMSELEKQVAAKDQMRLRILKKAFSVIDNSNNGFINKKQCILLFEELNKYRTIPEIPRDDFEFVFNKLDVTCDSKINLDEFARLCNVIALKFEEKDSLSIFEKYPKFYHSPASKKLRDFIRSPTFEYIIVFILLTNFVAVIVETTLDVQNNSAQIFWQKAENIFGWVYVIEVALKVYTYGFENYWRVGKNQFDFCITCVIVTEEITTLVGPHGLTFMSNGTWIRYLLIGRMLRFIRLLMHIERFHAFVTTFLTLIHCLLPYLGTIFCILCIYCSLGLQIFGGIVNIGNPKLHQTDLAGYDYLLFNFNDYPNGMVTLFNLLVMGIWSPLMQSYKELTGTSWTYVYFFSFYLIAVLWLLNLIVVFVLEAFQAEMNLEASTRSVDGDDKEERREQRRPVGAKTRRHKLDDLHRRMSWSDRTQRSNP</sequence>
<dbReference type="Gene3D" id="1.10.238.10">
    <property type="entry name" value="EF-hand"/>
    <property type="match status" value="1"/>
</dbReference>
<evidence type="ECO:0000256" key="13">
    <source>
        <dbReference type="ARBA" id="ARBA00023136"/>
    </source>
</evidence>
<feature type="region of interest" description="Disordered" evidence="15">
    <location>
        <begin position="690"/>
        <end position="734"/>
    </location>
</feature>
<evidence type="ECO:0000256" key="5">
    <source>
        <dbReference type="ARBA" id="ARBA00022568"/>
    </source>
</evidence>
<keyword evidence="6" id="KW-0107">Calcium channel</keyword>
<dbReference type="GO" id="GO:0034702">
    <property type="term" value="C:monoatomic ion channel complex"/>
    <property type="evidence" value="ECO:0007669"/>
    <property type="project" value="UniProtKB-KW"/>
</dbReference>
<comment type="subcellular location">
    <subcellularLocation>
        <location evidence="1">Membrane</location>
        <topology evidence="1">Multi-pass membrane protein</topology>
    </subcellularLocation>
</comment>
<dbReference type="Pfam" id="PF00520">
    <property type="entry name" value="Ion_trans"/>
    <property type="match status" value="2"/>
</dbReference>
<evidence type="ECO:0000256" key="10">
    <source>
        <dbReference type="ARBA" id="ARBA00022882"/>
    </source>
</evidence>
<evidence type="ECO:0000256" key="16">
    <source>
        <dbReference type="SAM" id="Phobius"/>
    </source>
</evidence>
<dbReference type="InterPro" id="IPR044581">
    <property type="entry name" value="TPC1_plant"/>
</dbReference>
<dbReference type="SUPFAM" id="SSF81324">
    <property type="entry name" value="Voltage-gated potassium channels"/>
    <property type="match status" value="1"/>
</dbReference>
<dbReference type="InterPro" id="IPR011992">
    <property type="entry name" value="EF-hand-dom_pair"/>
</dbReference>
<evidence type="ECO:0000313" key="19">
    <source>
        <dbReference type="Proteomes" id="UP001152561"/>
    </source>
</evidence>
<dbReference type="GO" id="GO:0000325">
    <property type="term" value="C:plant-type vacuole"/>
    <property type="evidence" value="ECO:0007669"/>
    <property type="project" value="TreeGrafter"/>
</dbReference>
<proteinExistence type="inferred from homology"/>
<dbReference type="Gene3D" id="1.20.120.350">
    <property type="entry name" value="Voltage-gated potassium channels. Chain C"/>
    <property type="match status" value="1"/>
</dbReference>
<dbReference type="PANTHER" id="PTHR46988">
    <property type="entry name" value="TWO PORE CALCIUM CHANNEL PROTEIN 1"/>
    <property type="match status" value="1"/>
</dbReference>
<keyword evidence="19" id="KW-1185">Reference proteome</keyword>
<dbReference type="GO" id="GO:0005245">
    <property type="term" value="F:voltage-gated calcium channel activity"/>
    <property type="evidence" value="ECO:0007669"/>
    <property type="project" value="InterPro"/>
</dbReference>
<evidence type="ECO:0000259" key="17">
    <source>
        <dbReference type="PROSITE" id="PS50222"/>
    </source>
</evidence>
<dbReference type="SUPFAM" id="SSF47473">
    <property type="entry name" value="EF-hand"/>
    <property type="match status" value="1"/>
</dbReference>
<reference evidence="19" key="1">
    <citation type="journal article" date="2023" name="Proc. Natl. Acad. Sci. U.S.A.">
        <title>Genomic and structural basis for evolution of tropane alkaloid biosynthesis.</title>
        <authorList>
            <person name="Wanga Y.-J."/>
            <person name="Taina T."/>
            <person name="Yua J.-Y."/>
            <person name="Lia J."/>
            <person name="Xua B."/>
            <person name="Chenc J."/>
            <person name="D'Auriad J.C."/>
            <person name="Huanga J.-P."/>
            <person name="Huanga S.-X."/>
        </authorList>
    </citation>
    <scope>NUCLEOTIDE SEQUENCE [LARGE SCALE GENOMIC DNA]</scope>
    <source>
        <strain evidence="19">cv. KIB-2019</strain>
    </source>
</reference>
<feature type="transmembrane region" description="Helical" evidence="16">
    <location>
        <begin position="127"/>
        <end position="143"/>
    </location>
</feature>
<dbReference type="FunFam" id="1.10.287.70:FF:000094">
    <property type="entry name" value="Two pore calcium channel protein 1"/>
    <property type="match status" value="1"/>
</dbReference>
<comment type="subunit">
    <text evidence="3">Homodimer.</text>
</comment>
<dbReference type="Proteomes" id="UP001152561">
    <property type="component" value="Unassembled WGS sequence"/>
</dbReference>
<keyword evidence="11 16" id="KW-1133">Transmembrane helix</keyword>
<keyword evidence="14" id="KW-0407">Ion channel</keyword>
<feature type="transmembrane region" description="Helical" evidence="16">
    <location>
        <begin position="282"/>
        <end position="309"/>
    </location>
</feature>
<dbReference type="AlphaFoldDB" id="A0A9Q1RLF7"/>
<feature type="domain" description="EF-hand" evidence="17">
    <location>
        <begin position="326"/>
        <end position="361"/>
    </location>
</feature>
<dbReference type="EMBL" id="JAJAGQ010000005">
    <property type="protein sequence ID" value="KAJ8562294.1"/>
    <property type="molecule type" value="Genomic_DNA"/>
</dbReference>
<dbReference type="Pfam" id="PF13499">
    <property type="entry name" value="EF-hand_7"/>
    <property type="match status" value="1"/>
</dbReference>
<feature type="domain" description="EF-hand" evidence="17">
    <location>
        <begin position="367"/>
        <end position="402"/>
    </location>
</feature>
<accession>A0A9Q1RLF7</accession>
<keyword evidence="8" id="KW-0677">Repeat</keyword>
<name>A0A9Q1RLF7_9SOLA</name>
<dbReference type="InterPro" id="IPR027359">
    <property type="entry name" value="Volt_channel_dom_sf"/>
</dbReference>
<comment type="similarity">
    <text evidence="2">Belongs to the calcium channel alpha-1 subunit (TC 1.A.1.11) family. Two pore calcium channel subfamily.</text>
</comment>
<keyword evidence="12" id="KW-0406">Ion transport</keyword>
<dbReference type="PROSITE" id="PS50222">
    <property type="entry name" value="EF_HAND_2"/>
    <property type="match status" value="2"/>
</dbReference>
<feature type="transmembrane region" description="Helical" evidence="16">
    <location>
        <begin position="209"/>
        <end position="233"/>
    </location>
</feature>
<gene>
    <name evidence="18" type="ORF">K7X08_011585</name>
</gene>
<comment type="caution">
    <text evidence="18">The sequence shown here is derived from an EMBL/GenBank/DDBJ whole genome shotgun (WGS) entry which is preliminary data.</text>
</comment>
<evidence type="ECO:0000256" key="14">
    <source>
        <dbReference type="ARBA" id="ARBA00023303"/>
    </source>
</evidence>
<dbReference type="OrthoDB" id="416585at2759"/>
<dbReference type="InterPro" id="IPR005821">
    <property type="entry name" value="Ion_trans_dom"/>
</dbReference>
<evidence type="ECO:0000256" key="1">
    <source>
        <dbReference type="ARBA" id="ARBA00004141"/>
    </source>
</evidence>
<feature type="transmembrane region" description="Helical" evidence="16">
    <location>
        <begin position="562"/>
        <end position="591"/>
    </location>
</feature>
<feature type="compositionally biased region" description="Basic and acidic residues" evidence="15">
    <location>
        <begin position="715"/>
        <end position="734"/>
    </location>
</feature>
<dbReference type="FunFam" id="1.20.120.350:FF:000055">
    <property type="entry name" value="Two pore calcium channel protein 1"/>
    <property type="match status" value="1"/>
</dbReference>
<feature type="transmembrane region" description="Helical" evidence="16">
    <location>
        <begin position="435"/>
        <end position="453"/>
    </location>
</feature>
<keyword evidence="13 16" id="KW-0472">Membrane</keyword>
<evidence type="ECO:0000313" key="18">
    <source>
        <dbReference type="EMBL" id="KAJ8562294.1"/>
    </source>
</evidence>
<evidence type="ECO:0000256" key="9">
    <source>
        <dbReference type="ARBA" id="ARBA00022837"/>
    </source>
</evidence>
<dbReference type="GO" id="GO:0019722">
    <property type="term" value="P:calcium-mediated signaling"/>
    <property type="evidence" value="ECO:0007669"/>
    <property type="project" value="UniProtKB-ARBA"/>
</dbReference>
<evidence type="ECO:0000256" key="3">
    <source>
        <dbReference type="ARBA" id="ARBA00011738"/>
    </source>
</evidence>
<evidence type="ECO:0000256" key="7">
    <source>
        <dbReference type="ARBA" id="ARBA00022692"/>
    </source>
</evidence>
<feature type="transmembrane region" description="Helical" evidence="16">
    <location>
        <begin position="651"/>
        <end position="676"/>
    </location>
</feature>
<dbReference type="GO" id="GO:0005509">
    <property type="term" value="F:calcium ion binding"/>
    <property type="evidence" value="ECO:0007669"/>
    <property type="project" value="InterPro"/>
</dbReference>
<evidence type="ECO:0000256" key="11">
    <source>
        <dbReference type="ARBA" id="ARBA00022989"/>
    </source>
</evidence>
<keyword evidence="9" id="KW-0106">Calcium</keyword>
<organism evidence="18 19">
    <name type="scientific">Anisodus acutangulus</name>
    <dbReference type="NCBI Taxonomy" id="402998"/>
    <lineage>
        <taxon>Eukaryota</taxon>
        <taxon>Viridiplantae</taxon>
        <taxon>Streptophyta</taxon>
        <taxon>Embryophyta</taxon>
        <taxon>Tracheophyta</taxon>
        <taxon>Spermatophyta</taxon>
        <taxon>Magnoliopsida</taxon>
        <taxon>eudicotyledons</taxon>
        <taxon>Gunneridae</taxon>
        <taxon>Pentapetalae</taxon>
        <taxon>asterids</taxon>
        <taxon>lamiids</taxon>
        <taxon>Solanales</taxon>
        <taxon>Solanaceae</taxon>
        <taxon>Solanoideae</taxon>
        <taxon>Hyoscyameae</taxon>
        <taxon>Anisodus</taxon>
    </lineage>
</organism>
<evidence type="ECO:0000256" key="2">
    <source>
        <dbReference type="ARBA" id="ARBA00009286"/>
    </source>
</evidence>
<feature type="transmembrane region" description="Helical" evidence="16">
    <location>
        <begin position="620"/>
        <end position="639"/>
    </location>
</feature>
<keyword evidence="10" id="KW-0851">Voltage-gated channel</keyword>
<evidence type="ECO:0000256" key="15">
    <source>
        <dbReference type="SAM" id="MobiDB-lite"/>
    </source>
</evidence>
<evidence type="ECO:0000256" key="6">
    <source>
        <dbReference type="ARBA" id="ARBA00022673"/>
    </source>
</evidence>
<keyword evidence="4" id="KW-0813">Transport</keyword>
<dbReference type="FunFam" id="1.10.287.70:FF:000129">
    <property type="entry name" value="Two pore calcium channel protein 1"/>
    <property type="match status" value="1"/>
</dbReference>
<keyword evidence="5" id="KW-0109">Calcium transport</keyword>
<evidence type="ECO:0000256" key="4">
    <source>
        <dbReference type="ARBA" id="ARBA00022448"/>
    </source>
</evidence>
<keyword evidence="7 16" id="KW-0812">Transmembrane</keyword>
<feature type="transmembrane region" description="Helical" evidence="16">
    <location>
        <begin position="163"/>
        <end position="188"/>
    </location>
</feature>
<dbReference type="Gene3D" id="1.10.287.70">
    <property type="match status" value="2"/>
</dbReference>